<protein>
    <submittedName>
        <fullName evidence="1">TonB-linked SusC/RagA family outer membrane protein</fullName>
    </submittedName>
</protein>
<dbReference type="EMBL" id="JAVDTF010000003">
    <property type="protein sequence ID" value="MDR6785272.1"/>
    <property type="molecule type" value="Genomic_DNA"/>
</dbReference>
<gene>
    <name evidence="1" type="ORF">J2X78_003846</name>
</gene>
<evidence type="ECO:0000313" key="2">
    <source>
        <dbReference type="Proteomes" id="UP001246858"/>
    </source>
</evidence>
<name>A0ACC6L1M6_9SPHI</name>
<sequence>MYKKYANKPGVPKGYIRQILLIMRLTTIILIITVMQVSATTFAQRITLSEKNADLVKVFDQISDQSGYDFVFTSNLLKGTRPVTINVNNTELKTVLEQIFANQPISFSIENKTVIIHSKSPSYLDQLIARFQTIDVKGKILDEKGQPLPGATIKVKGQNKNIKTNAQGEFTLQGVPENAVLEISFIGYVTQDIKATANIGTIKMILADEKLQEVTVNAGYYKVKERELTGSIAKVAAKDIQNQPVTSILATMQGRMAGVNITQNTGMPGSGFRIEIRGQNSLRNDGNRPLYIIDGVPYSSQSIGNSNTSSNIPEQNTPLNSINPADIASIEVLKDADATAIYGSRGANGVVLITTRKGKIGKTSFSTNYASGLGRVTRFKDVMETPEYLAMRKEAFANDGVTQLPTTAYDVNGTWDQNRNTNWQKELIGGTATYNNLQSSLSGGSAQTQFLVSGNYSRETTVFPGKFEYVKGGMLLNINHESENKRFRFTLSAGYTLQSNTLPAVDLTTVATTLAPNAPVLYDQFGNLNWQNNTFNNPVAGLGQKIKGNTSDLITSALLSYELGSGFVIKSNLGYTDLHQRQSNLQPSTIFNPSWGLGIEAATAFINNLKRNSWIAEPQLIWNRKIGNVAINALFGTTFQQQKGNQLVNYYRGFPSNSLIDNPASATTSTVLSSEENLYKYQAFFTRINLNWAGRYLLNFTGRRDGSSRFGPGKKFGNFGAIGTAWIFSEEEWMKKKISFLSFGKLRASYGISGNDQIGDYQYLDTYGLSGNRYQGFAGVQPSRLFNPDFGWESNRKLEIALETGFLNDRISTTIAWYNNRSDNQLVGIPLPAITGFSSIQSNLDAVVQNRGLEVSINTENIKRKEFRWTTSFNLTLAKNKLISFPGLEASTYKNQFVIGQPLNISKVYHYTGVNPLTGIYQFKDVNNDGILSAAEDAKTIINRNPAFYGGLQNNFNYRGFELDFLFQFVKQLNANENFSNPTPGTMNNQPSGVISRWQKPNDVGVYQAYSNSNGSRITANTRLIGSDAAYSDASYIRLKNIALSYQLPKNLTKNFTCKISLQGQNVLTFTKYKGIDPEFRVGGYLPPLRIYTGSIQLIF</sequence>
<reference evidence="1" key="1">
    <citation type="submission" date="2023-07" db="EMBL/GenBank/DDBJ databases">
        <title>Sorghum-associated microbial communities from plants grown in Nebraska, USA.</title>
        <authorList>
            <person name="Schachtman D."/>
        </authorList>
    </citation>
    <scope>NUCLEOTIDE SEQUENCE</scope>
    <source>
        <strain evidence="1">2697</strain>
    </source>
</reference>
<accession>A0ACC6L1M6</accession>
<organism evidence="1 2">
    <name type="scientific">Pedobacter africanus</name>
    <dbReference type="NCBI Taxonomy" id="151894"/>
    <lineage>
        <taxon>Bacteria</taxon>
        <taxon>Pseudomonadati</taxon>
        <taxon>Bacteroidota</taxon>
        <taxon>Sphingobacteriia</taxon>
        <taxon>Sphingobacteriales</taxon>
        <taxon>Sphingobacteriaceae</taxon>
        <taxon>Pedobacter</taxon>
    </lineage>
</organism>
<keyword evidence="2" id="KW-1185">Reference proteome</keyword>
<evidence type="ECO:0000313" key="1">
    <source>
        <dbReference type="EMBL" id="MDR6785272.1"/>
    </source>
</evidence>
<dbReference type="Proteomes" id="UP001246858">
    <property type="component" value="Unassembled WGS sequence"/>
</dbReference>
<comment type="caution">
    <text evidence="1">The sequence shown here is derived from an EMBL/GenBank/DDBJ whole genome shotgun (WGS) entry which is preliminary data.</text>
</comment>
<proteinExistence type="predicted"/>